<evidence type="ECO:0000313" key="2">
    <source>
        <dbReference type="EMBL" id="KAK9296899.1"/>
    </source>
</evidence>
<feature type="coiled-coil region" evidence="1">
    <location>
        <begin position="56"/>
        <end position="83"/>
    </location>
</feature>
<dbReference type="Proteomes" id="UP001432146">
    <property type="component" value="Unassembled WGS sequence"/>
</dbReference>
<comment type="caution">
    <text evidence="2">The sequence shown here is derived from an EMBL/GenBank/DDBJ whole genome shotgun (WGS) entry which is preliminary data.</text>
</comment>
<evidence type="ECO:0000313" key="3">
    <source>
        <dbReference type="Proteomes" id="UP001432146"/>
    </source>
</evidence>
<reference evidence="2 3" key="1">
    <citation type="submission" date="2024-05" db="EMBL/GenBank/DDBJ databases">
        <title>The nuclear and mitochondrial genome assemblies of Tetragonisca angustula (Apidae: Meliponini), a tiny yet remarkable pollinator in the Neotropics.</title>
        <authorList>
            <person name="Ferrari R."/>
            <person name="Ricardo P.C."/>
            <person name="Dias F.C."/>
            <person name="Araujo N.S."/>
            <person name="Soares D.O."/>
            <person name="Zhou Q.-S."/>
            <person name="Zhu C.-D."/>
            <person name="Coutinho L."/>
            <person name="Airas M.C."/>
            <person name="Batista T.M."/>
        </authorList>
    </citation>
    <scope>NUCLEOTIDE SEQUENCE [LARGE SCALE GENOMIC DNA]</scope>
    <source>
        <strain evidence="2">ASF017062</strain>
        <tissue evidence="2">Abdomen</tissue>
    </source>
</reference>
<accession>A0AAW0ZHI6</accession>
<keyword evidence="3" id="KW-1185">Reference proteome</keyword>
<keyword evidence="1" id="KW-0175">Coiled coil</keyword>
<evidence type="ECO:0000256" key="1">
    <source>
        <dbReference type="SAM" id="Coils"/>
    </source>
</evidence>
<dbReference type="AlphaFoldDB" id="A0AAW0ZHI6"/>
<dbReference type="EMBL" id="JAWNGG020000201">
    <property type="protein sequence ID" value="KAK9296899.1"/>
    <property type="molecule type" value="Genomic_DNA"/>
</dbReference>
<gene>
    <name evidence="2" type="ORF">QLX08_009209</name>
</gene>
<name>A0AAW0ZHI6_9HYME</name>
<sequence length="98" mass="11144">MASSSDSQNLSEAIASLAINMETLYKQVNKQNERASGQDELFRKIAKRSESHDQTLEKLTSIIKKLETAHEEQNRELKRLANNINACTYSETVHRHTA</sequence>
<protein>
    <submittedName>
        <fullName evidence="2">Uncharacterized protein</fullName>
    </submittedName>
</protein>
<organism evidence="2 3">
    <name type="scientific">Tetragonisca angustula</name>
    <dbReference type="NCBI Taxonomy" id="166442"/>
    <lineage>
        <taxon>Eukaryota</taxon>
        <taxon>Metazoa</taxon>
        <taxon>Ecdysozoa</taxon>
        <taxon>Arthropoda</taxon>
        <taxon>Hexapoda</taxon>
        <taxon>Insecta</taxon>
        <taxon>Pterygota</taxon>
        <taxon>Neoptera</taxon>
        <taxon>Endopterygota</taxon>
        <taxon>Hymenoptera</taxon>
        <taxon>Apocrita</taxon>
        <taxon>Aculeata</taxon>
        <taxon>Apoidea</taxon>
        <taxon>Anthophila</taxon>
        <taxon>Apidae</taxon>
        <taxon>Tetragonisca</taxon>
    </lineage>
</organism>
<proteinExistence type="predicted"/>